<feature type="domain" description="Pterin-binding" evidence="9">
    <location>
        <begin position="15"/>
        <end position="267"/>
    </location>
</feature>
<dbReference type="SUPFAM" id="SSF51717">
    <property type="entry name" value="Dihydropteroate synthetase-like"/>
    <property type="match status" value="1"/>
</dbReference>
<dbReference type="CDD" id="cd00739">
    <property type="entry name" value="DHPS"/>
    <property type="match status" value="1"/>
</dbReference>
<comment type="caution">
    <text evidence="10">The sequence shown here is derived from an EMBL/GenBank/DDBJ whole genome shotgun (WGS) entry which is preliminary data.</text>
</comment>
<reference evidence="10" key="1">
    <citation type="journal article" date="2020" name="mSystems">
        <title>Genome- and Community-Level Interaction Insights into Carbon Utilization and Element Cycling Functions of Hydrothermarchaeota in Hydrothermal Sediment.</title>
        <authorList>
            <person name="Zhou Z."/>
            <person name="Liu Y."/>
            <person name="Xu W."/>
            <person name="Pan J."/>
            <person name="Luo Z.H."/>
            <person name="Li M."/>
        </authorList>
    </citation>
    <scope>NUCLEOTIDE SEQUENCE [LARGE SCALE GENOMIC DNA]</scope>
    <source>
        <strain evidence="10">SpSt-966</strain>
    </source>
</reference>
<dbReference type="EC" id="2.5.1.15" evidence="4"/>
<dbReference type="AlphaFoldDB" id="A0A7V3RFJ6"/>
<evidence type="ECO:0000256" key="6">
    <source>
        <dbReference type="ARBA" id="ARBA00022723"/>
    </source>
</evidence>
<evidence type="ECO:0000256" key="3">
    <source>
        <dbReference type="ARBA" id="ARBA00004763"/>
    </source>
</evidence>
<dbReference type="InterPro" id="IPR045031">
    <property type="entry name" value="DHP_synth-like"/>
</dbReference>
<dbReference type="InterPro" id="IPR000489">
    <property type="entry name" value="Pterin-binding_dom"/>
</dbReference>
<evidence type="ECO:0000256" key="5">
    <source>
        <dbReference type="ARBA" id="ARBA00022679"/>
    </source>
</evidence>
<evidence type="ECO:0000256" key="2">
    <source>
        <dbReference type="ARBA" id="ARBA00001946"/>
    </source>
</evidence>
<evidence type="ECO:0000256" key="8">
    <source>
        <dbReference type="ARBA" id="ARBA00022909"/>
    </source>
</evidence>
<dbReference type="PANTHER" id="PTHR20941">
    <property type="entry name" value="FOLATE SYNTHESIS PROTEINS"/>
    <property type="match status" value="1"/>
</dbReference>
<dbReference type="GO" id="GO:0004156">
    <property type="term" value="F:dihydropteroate synthase activity"/>
    <property type="evidence" value="ECO:0007669"/>
    <property type="project" value="UniProtKB-EC"/>
</dbReference>
<accession>A0A7V3RFJ6</accession>
<name>A0A7V3RFJ6_9BACT</name>
<dbReference type="PROSITE" id="PS00793">
    <property type="entry name" value="DHPS_2"/>
    <property type="match status" value="1"/>
</dbReference>
<keyword evidence="7" id="KW-0460">Magnesium</keyword>
<dbReference type="NCBIfam" id="TIGR01496">
    <property type="entry name" value="DHPS"/>
    <property type="match status" value="1"/>
</dbReference>
<dbReference type="EMBL" id="DTPE01000254">
    <property type="protein sequence ID" value="HGE75748.1"/>
    <property type="molecule type" value="Genomic_DNA"/>
</dbReference>
<protein>
    <recommendedName>
        <fullName evidence="4">dihydropteroate synthase</fullName>
        <ecNumber evidence="4">2.5.1.15</ecNumber>
    </recommendedName>
</protein>
<evidence type="ECO:0000256" key="7">
    <source>
        <dbReference type="ARBA" id="ARBA00022842"/>
    </source>
</evidence>
<dbReference type="PROSITE" id="PS50972">
    <property type="entry name" value="PTERIN_BINDING"/>
    <property type="match status" value="1"/>
</dbReference>
<gene>
    <name evidence="10" type="primary">folP</name>
    <name evidence="10" type="ORF">ENX73_06465</name>
</gene>
<dbReference type="PANTHER" id="PTHR20941:SF1">
    <property type="entry name" value="FOLIC ACID SYNTHESIS PROTEIN FOL1"/>
    <property type="match status" value="1"/>
</dbReference>
<evidence type="ECO:0000259" key="9">
    <source>
        <dbReference type="PROSITE" id="PS50972"/>
    </source>
</evidence>
<keyword evidence="5 10" id="KW-0808">Transferase</keyword>
<dbReference type="InterPro" id="IPR006390">
    <property type="entry name" value="DHP_synth_dom"/>
</dbReference>
<organism evidence="10">
    <name type="scientific">Mesoaciditoga lauensis</name>
    <dbReference type="NCBI Taxonomy" id="1495039"/>
    <lineage>
        <taxon>Bacteria</taxon>
        <taxon>Thermotogati</taxon>
        <taxon>Thermotogota</taxon>
        <taxon>Thermotogae</taxon>
        <taxon>Mesoaciditogales</taxon>
        <taxon>Mesoaciditogaceae</taxon>
        <taxon>Mesoaciditoga</taxon>
    </lineage>
</organism>
<dbReference type="InterPro" id="IPR011005">
    <property type="entry name" value="Dihydropteroate_synth-like_sf"/>
</dbReference>
<comment type="catalytic activity">
    <reaction evidence="1">
        <text>(7,8-dihydropterin-6-yl)methyl diphosphate + 4-aminobenzoate = 7,8-dihydropteroate + diphosphate</text>
        <dbReference type="Rhea" id="RHEA:19949"/>
        <dbReference type="ChEBI" id="CHEBI:17836"/>
        <dbReference type="ChEBI" id="CHEBI:17839"/>
        <dbReference type="ChEBI" id="CHEBI:33019"/>
        <dbReference type="ChEBI" id="CHEBI:72950"/>
        <dbReference type="EC" id="2.5.1.15"/>
    </reaction>
</comment>
<dbReference type="Pfam" id="PF00809">
    <property type="entry name" value="Pterin_bind"/>
    <property type="match status" value="1"/>
</dbReference>
<dbReference type="GO" id="GO:0005829">
    <property type="term" value="C:cytosol"/>
    <property type="evidence" value="ECO:0007669"/>
    <property type="project" value="TreeGrafter"/>
</dbReference>
<keyword evidence="8" id="KW-0289">Folate biosynthesis</keyword>
<evidence type="ECO:0000256" key="1">
    <source>
        <dbReference type="ARBA" id="ARBA00000012"/>
    </source>
</evidence>
<dbReference type="Gene3D" id="3.20.20.20">
    <property type="entry name" value="Dihydropteroate synthase-like"/>
    <property type="match status" value="1"/>
</dbReference>
<keyword evidence="6" id="KW-0479">Metal-binding</keyword>
<evidence type="ECO:0000256" key="4">
    <source>
        <dbReference type="ARBA" id="ARBA00012458"/>
    </source>
</evidence>
<proteinExistence type="predicted"/>
<evidence type="ECO:0000313" key="10">
    <source>
        <dbReference type="EMBL" id="HGE75748.1"/>
    </source>
</evidence>
<comment type="cofactor">
    <cofactor evidence="2">
        <name>Mg(2+)</name>
        <dbReference type="ChEBI" id="CHEBI:18420"/>
    </cofactor>
</comment>
<dbReference type="GO" id="GO:0046872">
    <property type="term" value="F:metal ion binding"/>
    <property type="evidence" value="ECO:0007669"/>
    <property type="project" value="UniProtKB-KW"/>
</dbReference>
<sequence length="276" mass="30588">MILEVGSRKLDFSKIYVMGIMNLTLDSFYPASRVRIDEIGSRALRMVHEGADIIDIGAESTRPGSEPADPTFEEAQIEKAVKLVREVSDLPISIDTYRSKTAMKGIKAGANMVNDISGLNFDPAMAKVCAELDVPVVLMHIRGTPRDMQIDPHYDDVVREVHEELERSMEIALKHGVKESKLIIDPGIGFGKRLEDNLNLIAHLEEFKDLGKPILIGISRKSMISKIMPMDVDERLEPTIALNVIAAMKGASIVRVHDVSANVKAMRMVDAIMEVK</sequence>
<dbReference type="GO" id="GO:0046656">
    <property type="term" value="P:folic acid biosynthetic process"/>
    <property type="evidence" value="ECO:0007669"/>
    <property type="project" value="UniProtKB-KW"/>
</dbReference>
<comment type="pathway">
    <text evidence="3">Cofactor biosynthesis; tetrahydrofolate biosynthesis; 7,8-dihydrofolate from 2-amino-4-hydroxy-6-hydroxymethyl-7,8-dihydropteridine diphosphate and 4-aminobenzoate: step 1/2.</text>
</comment>
<dbReference type="GO" id="GO:0046654">
    <property type="term" value="P:tetrahydrofolate biosynthetic process"/>
    <property type="evidence" value="ECO:0007669"/>
    <property type="project" value="TreeGrafter"/>
</dbReference>